<keyword evidence="2" id="KW-1185">Reference proteome</keyword>
<reference evidence="1" key="1">
    <citation type="submission" date="2023-07" db="EMBL/GenBank/DDBJ databases">
        <title>draft genome sequence of fig (Ficus carica).</title>
        <authorList>
            <person name="Takahashi T."/>
            <person name="Nishimura K."/>
        </authorList>
    </citation>
    <scope>NUCLEOTIDE SEQUENCE</scope>
</reference>
<name>A0AA87Z601_FICCA</name>
<dbReference type="Proteomes" id="UP001187192">
    <property type="component" value="Unassembled WGS sequence"/>
</dbReference>
<protein>
    <submittedName>
        <fullName evidence="1">Uncharacterized protein</fullName>
    </submittedName>
</protein>
<comment type="caution">
    <text evidence="1">The sequence shown here is derived from an EMBL/GenBank/DDBJ whole genome shotgun (WGS) entry which is preliminary data.</text>
</comment>
<evidence type="ECO:0000313" key="1">
    <source>
        <dbReference type="EMBL" id="GMN30869.1"/>
    </source>
</evidence>
<accession>A0AA87Z601</accession>
<gene>
    <name evidence="1" type="ORF">TIFTF001_050698</name>
</gene>
<proteinExistence type="predicted"/>
<organism evidence="1 2">
    <name type="scientific">Ficus carica</name>
    <name type="common">Common fig</name>
    <dbReference type="NCBI Taxonomy" id="3494"/>
    <lineage>
        <taxon>Eukaryota</taxon>
        <taxon>Viridiplantae</taxon>
        <taxon>Streptophyta</taxon>
        <taxon>Embryophyta</taxon>
        <taxon>Tracheophyta</taxon>
        <taxon>Spermatophyta</taxon>
        <taxon>Magnoliopsida</taxon>
        <taxon>eudicotyledons</taxon>
        <taxon>Gunneridae</taxon>
        <taxon>Pentapetalae</taxon>
        <taxon>rosids</taxon>
        <taxon>fabids</taxon>
        <taxon>Rosales</taxon>
        <taxon>Moraceae</taxon>
        <taxon>Ficeae</taxon>
        <taxon>Ficus</taxon>
    </lineage>
</organism>
<dbReference type="EMBL" id="BTGU01008600">
    <property type="protein sequence ID" value="GMN30869.1"/>
    <property type="molecule type" value="Genomic_DNA"/>
</dbReference>
<sequence>MLDESCLPYGDTRAVARPLLCINSIFEVKGRRPSTTDGCLLFIVEEDRHPGVADVMDDIQFEPFPIDIRGNGLGIVDHQVPTVNPQLKSGGLAVSCTENLKYASSCCTTWYYKVAFELPHS</sequence>
<evidence type="ECO:0000313" key="2">
    <source>
        <dbReference type="Proteomes" id="UP001187192"/>
    </source>
</evidence>
<dbReference type="AlphaFoldDB" id="A0AA87Z601"/>